<dbReference type="Proteomes" id="UP001152747">
    <property type="component" value="Unassembled WGS sequence"/>
</dbReference>
<dbReference type="AlphaFoldDB" id="A0A9P1ICL6"/>
<proteinExistence type="predicted"/>
<evidence type="ECO:0000256" key="1">
    <source>
        <dbReference type="SAM" id="SignalP"/>
    </source>
</evidence>
<name>A0A9P1ICL6_9PELO</name>
<feature type="signal peptide" evidence="1">
    <location>
        <begin position="1"/>
        <end position="16"/>
    </location>
</feature>
<dbReference type="EMBL" id="CANHGI010000002">
    <property type="protein sequence ID" value="CAI5442595.1"/>
    <property type="molecule type" value="Genomic_DNA"/>
</dbReference>
<keyword evidence="3" id="KW-1185">Reference proteome</keyword>
<organism evidence="2 3">
    <name type="scientific">Caenorhabditis angaria</name>
    <dbReference type="NCBI Taxonomy" id="860376"/>
    <lineage>
        <taxon>Eukaryota</taxon>
        <taxon>Metazoa</taxon>
        <taxon>Ecdysozoa</taxon>
        <taxon>Nematoda</taxon>
        <taxon>Chromadorea</taxon>
        <taxon>Rhabditida</taxon>
        <taxon>Rhabditina</taxon>
        <taxon>Rhabditomorpha</taxon>
        <taxon>Rhabditoidea</taxon>
        <taxon>Rhabditidae</taxon>
        <taxon>Peloderinae</taxon>
        <taxon>Caenorhabditis</taxon>
    </lineage>
</organism>
<gene>
    <name evidence="2" type="ORF">CAMP_LOCUS5232</name>
</gene>
<protein>
    <recommendedName>
        <fullName evidence="4">DUF19 domain-containing protein</fullName>
    </recommendedName>
</protein>
<sequence length="163" mass="19062">MIVICYFLPFLCIVEEDYEGCIVKTGNRPQLEVNLICNKTKTRTIPLSPEIVKWIKGNKYEQCLAETRNQQRIEVDFACEQFRPKLICVLNSDFRANIGIGSPCNQYKSYDNLETTTIEVEKTLEEKRKIYQQCKSRRKLKKFMSLGLGQMYFSSDPCKKHLD</sequence>
<accession>A0A9P1ICL6</accession>
<evidence type="ECO:0000313" key="2">
    <source>
        <dbReference type="EMBL" id="CAI5442595.1"/>
    </source>
</evidence>
<keyword evidence="1" id="KW-0732">Signal</keyword>
<comment type="caution">
    <text evidence="2">The sequence shown here is derived from an EMBL/GenBank/DDBJ whole genome shotgun (WGS) entry which is preliminary data.</text>
</comment>
<reference evidence="2" key="1">
    <citation type="submission" date="2022-11" db="EMBL/GenBank/DDBJ databases">
        <authorList>
            <person name="Kikuchi T."/>
        </authorList>
    </citation>
    <scope>NUCLEOTIDE SEQUENCE</scope>
    <source>
        <strain evidence="2">PS1010</strain>
    </source>
</reference>
<evidence type="ECO:0008006" key="4">
    <source>
        <dbReference type="Google" id="ProtNLM"/>
    </source>
</evidence>
<feature type="chain" id="PRO_5040171725" description="DUF19 domain-containing protein" evidence="1">
    <location>
        <begin position="17"/>
        <end position="163"/>
    </location>
</feature>
<evidence type="ECO:0000313" key="3">
    <source>
        <dbReference type="Proteomes" id="UP001152747"/>
    </source>
</evidence>